<evidence type="ECO:0000259" key="11">
    <source>
        <dbReference type="SMART" id="SM00478"/>
    </source>
</evidence>
<dbReference type="Proteomes" id="UP000617628">
    <property type="component" value="Unassembled WGS sequence"/>
</dbReference>
<dbReference type="EMBL" id="JAENIL010000048">
    <property type="protein sequence ID" value="MBK1879453.1"/>
    <property type="molecule type" value="Genomic_DNA"/>
</dbReference>
<dbReference type="CDD" id="cd00056">
    <property type="entry name" value="ENDO3c"/>
    <property type="match status" value="1"/>
</dbReference>
<dbReference type="GO" id="GO:0035485">
    <property type="term" value="F:adenine/guanine mispair binding"/>
    <property type="evidence" value="ECO:0007669"/>
    <property type="project" value="TreeGrafter"/>
</dbReference>
<keyword evidence="8" id="KW-0411">Iron-sulfur</keyword>
<keyword evidence="5" id="KW-0227">DNA damage</keyword>
<dbReference type="SMART" id="SM00525">
    <property type="entry name" value="FES"/>
    <property type="match status" value="1"/>
</dbReference>
<dbReference type="RefSeq" id="WP_200357666.1">
    <property type="nucleotide sequence ID" value="NZ_JAENIL010000048.1"/>
</dbReference>
<reference evidence="12" key="1">
    <citation type="submission" date="2021-01" db="EMBL/GenBank/DDBJ databases">
        <title>Modified the classification status of verrucomicrobia.</title>
        <authorList>
            <person name="Feng X."/>
        </authorList>
    </citation>
    <scope>NUCLEOTIDE SEQUENCE</scope>
    <source>
        <strain evidence="12">KCTC 13126</strain>
    </source>
</reference>
<dbReference type="GO" id="GO:0006284">
    <property type="term" value="P:base-excision repair"/>
    <property type="evidence" value="ECO:0007669"/>
    <property type="project" value="InterPro"/>
</dbReference>
<dbReference type="GO" id="GO:0034039">
    <property type="term" value="F:8-oxo-7,8-dihydroguanine DNA N-glycosylase activity"/>
    <property type="evidence" value="ECO:0007669"/>
    <property type="project" value="TreeGrafter"/>
</dbReference>
<dbReference type="Pfam" id="PF00730">
    <property type="entry name" value="HhH-GPD"/>
    <property type="match status" value="1"/>
</dbReference>
<dbReference type="AlphaFoldDB" id="A0A934S5R6"/>
<evidence type="ECO:0000256" key="4">
    <source>
        <dbReference type="ARBA" id="ARBA00022723"/>
    </source>
</evidence>
<evidence type="ECO:0000256" key="10">
    <source>
        <dbReference type="ARBA" id="ARBA00023295"/>
    </source>
</evidence>
<dbReference type="SUPFAM" id="SSF48150">
    <property type="entry name" value="DNA-glycosylase"/>
    <property type="match status" value="1"/>
</dbReference>
<dbReference type="Gene3D" id="1.10.1670.10">
    <property type="entry name" value="Helix-hairpin-Helix base-excision DNA repair enzymes (C-terminal)"/>
    <property type="match status" value="1"/>
</dbReference>
<evidence type="ECO:0000313" key="12">
    <source>
        <dbReference type="EMBL" id="MBK1879453.1"/>
    </source>
</evidence>
<dbReference type="InterPro" id="IPR003651">
    <property type="entry name" value="Endonuclease3_FeS-loop_motif"/>
</dbReference>
<dbReference type="InterPro" id="IPR003265">
    <property type="entry name" value="HhH-GPD_domain"/>
</dbReference>
<keyword evidence="10" id="KW-0326">Glycosidase</keyword>
<evidence type="ECO:0000313" key="13">
    <source>
        <dbReference type="Proteomes" id="UP000617628"/>
    </source>
</evidence>
<evidence type="ECO:0000256" key="2">
    <source>
        <dbReference type="ARBA" id="ARBA00002933"/>
    </source>
</evidence>
<evidence type="ECO:0000256" key="1">
    <source>
        <dbReference type="ARBA" id="ARBA00001966"/>
    </source>
</evidence>
<comment type="caution">
    <text evidence="12">The sequence shown here is derived from an EMBL/GenBank/DDBJ whole genome shotgun (WGS) entry which is preliminary data.</text>
</comment>
<dbReference type="Gene3D" id="1.10.340.30">
    <property type="entry name" value="Hypothetical protein, domain 2"/>
    <property type="match status" value="1"/>
</dbReference>
<comment type="similarity">
    <text evidence="3">Belongs to the Nth/MutY family.</text>
</comment>
<dbReference type="PANTHER" id="PTHR42944">
    <property type="entry name" value="ADENINE DNA GLYCOSYLASE"/>
    <property type="match status" value="1"/>
</dbReference>
<evidence type="ECO:0000256" key="7">
    <source>
        <dbReference type="ARBA" id="ARBA00023004"/>
    </source>
</evidence>
<dbReference type="InterPro" id="IPR023170">
    <property type="entry name" value="HhH_base_excis_C"/>
</dbReference>
<dbReference type="InterPro" id="IPR044298">
    <property type="entry name" value="MIG/MutY"/>
</dbReference>
<keyword evidence="6" id="KW-0378">Hydrolase</keyword>
<name>A0A934S5R6_9BACT</name>
<evidence type="ECO:0000256" key="6">
    <source>
        <dbReference type="ARBA" id="ARBA00022801"/>
    </source>
</evidence>
<keyword evidence="9" id="KW-0234">DNA repair</keyword>
<accession>A0A934S5R6</accession>
<gene>
    <name evidence="12" type="ORF">JIN87_21385</name>
</gene>
<keyword evidence="7" id="KW-0408">Iron</keyword>
<dbReference type="PANTHER" id="PTHR42944:SF1">
    <property type="entry name" value="ADENINE DNA GLYCOSYLASE"/>
    <property type="match status" value="1"/>
</dbReference>
<evidence type="ECO:0000256" key="3">
    <source>
        <dbReference type="ARBA" id="ARBA00008343"/>
    </source>
</evidence>
<evidence type="ECO:0000256" key="9">
    <source>
        <dbReference type="ARBA" id="ARBA00023204"/>
    </source>
</evidence>
<proteinExistence type="inferred from homology"/>
<dbReference type="GO" id="GO:0032357">
    <property type="term" value="F:oxidized purine DNA binding"/>
    <property type="evidence" value="ECO:0007669"/>
    <property type="project" value="TreeGrafter"/>
</dbReference>
<keyword evidence="13" id="KW-1185">Reference proteome</keyword>
<dbReference type="GO" id="GO:0000701">
    <property type="term" value="F:purine-specific mismatch base pair DNA N-glycosylase activity"/>
    <property type="evidence" value="ECO:0007669"/>
    <property type="project" value="TreeGrafter"/>
</dbReference>
<dbReference type="GO" id="GO:0046872">
    <property type="term" value="F:metal ion binding"/>
    <property type="evidence" value="ECO:0007669"/>
    <property type="project" value="UniProtKB-KW"/>
</dbReference>
<comment type="cofactor">
    <cofactor evidence="1">
        <name>[4Fe-4S] cluster</name>
        <dbReference type="ChEBI" id="CHEBI:49883"/>
    </cofactor>
</comment>
<dbReference type="GO" id="GO:0006298">
    <property type="term" value="P:mismatch repair"/>
    <property type="evidence" value="ECO:0007669"/>
    <property type="project" value="TreeGrafter"/>
</dbReference>
<evidence type="ECO:0000256" key="5">
    <source>
        <dbReference type="ARBA" id="ARBA00022763"/>
    </source>
</evidence>
<protein>
    <submittedName>
        <fullName evidence="12">A/G-specific adenine glycosylase</fullName>
    </submittedName>
</protein>
<keyword evidence="4" id="KW-0479">Metal-binding</keyword>
<evidence type="ECO:0000256" key="8">
    <source>
        <dbReference type="ARBA" id="ARBA00023014"/>
    </source>
</evidence>
<dbReference type="SMART" id="SM00478">
    <property type="entry name" value="ENDO3c"/>
    <property type="match status" value="1"/>
</dbReference>
<feature type="domain" description="HhH-GPD" evidence="11">
    <location>
        <begin position="45"/>
        <end position="197"/>
    </location>
</feature>
<organism evidence="12 13">
    <name type="scientific">Pelagicoccus mobilis</name>
    <dbReference type="NCBI Taxonomy" id="415221"/>
    <lineage>
        <taxon>Bacteria</taxon>
        <taxon>Pseudomonadati</taxon>
        <taxon>Verrucomicrobiota</taxon>
        <taxon>Opitutia</taxon>
        <taxon>Puniceicoccales</taxon>
        <taxon>Pelagicoccaceae</taxon>
        <taxon>Pelagicoccus</taxon>
    </lineage>
</organism>
<sequence length="343" mass="38901">MPSDNLAKQAPAFRAALIDWYDQNARDLPWRSAPSTYGTVVSEFMLQQTQVKTVLPYFDAWLKKYPNFKQLATASEEQVLKSWEGLGYYSRARNLHKLAKEVSEIPESELPTDSKSWLKFPGVGPYAAAAICSISFDDPSAVVDGNVVRILSRITADESDYKNSTDAAKSYRDLVQELLNPERPGDHNQAMMELGATVCHKQSPNCLLCPVREFCKGYAEGIAEEVPKLAKTKFEDKSVNRAWIQDGKRVLLHKIPDSAKRMKGLHELPELLPLKLATPKAKPLAKRKRSITRYRITENIYKFSPAKLPQQLPTDYLWVEHSKLGELPFSGPHRRWITELLDD</sequence>
<comment type="function">
    <text evidence="2">Adenine glycosylase active on G-A mispairs. MutY also corrects error-prone DNA synthesis past GO lesions which are due to the oxidatively damaged form of guanine: 7,8-dihydro-8-oxoguanine (8-oxo-dGTP).</text>
</comment>
<dbReference type="InterPro" id="IPR011257">
    <property type="entry name" value="DNA_glycosylase"/>
</dbReference>
<dbReference type="GO" id="GO:0051539">
    <property type="term" value="F:4 iron, 4 sulfur cluster binding"/>
    <property type="evidence" value="ECO:0007669"/>
    <property type="project" value="InterPro"/>
</dbReference>